<evidence type="ECO:0000259" key="6">
    <source>
        <dbReference type="Pfam" id="PF01833"/>
    </source>
</evidence>
<keyword evidence="3" id="KW-1133">Transmembrane helix</keyword>
<evidence type="ECO:0000256" key="1">
    <source>
        <dbReference type="ARBA" id="ARBA00023157"/>
    </source>
</evidence>
<feature type="signal peptide" evidence="4">
    <location>
        <begin position="1"/>
        <end position="22"/>
    </location>
</feature>
<dbReference type="SUPFAM" id="SSF81296">
    <property type="entry name" value="E set domains"/>
    <property type="match status" value="1"/>
</dbReference>
<dbReference type="InterPro" id="IPR035914">
    <property type="entry name" value="Sperma_CUB_dom_sf"/>
</dbReference>
<keyword evidence="8" id="KW-1185">Reference proteome</keyword>
<dbReference type="Proteomes" id="UP000318582">
    <property type="component" value="Unassembled WGS sequence"/>
</dbReference>
<dbReference type="PANTHER" id="PTHR11319">
    <property type="entry name" value="G PROTEIN-COUPLED RECEPTOR-RELATED"/>
    <property type="match status" value="1"/>
</dbReference>
<evidence type="ECO:0000256" key="2">
    <source>
        <dbReference type="SAM" id="MobiDB-lite"/>
    </source>
</evidence>
<dbReference type="PANTHER" id="PTHR11319:SF35">
    <property type="entry name" value="OUTER MEMBRANE PROTEIN PMPC-RELATED"/>
    <property type="match status" value="1"/>
</dbReference>
<evidence type="ECO:0008006" key="9">
    <source>
        <dbReference type="Google" id="ProtNLM"/>
    </source>
</evidence>
<reference evidence="7 8" key="1">
    <citation type="journal article" date="2019" name="Sci. Rep.">
        <title>Comparative genomics of chytrid fungi reveal insights into the obligate biotrophic and pathogenic lifestyle of Synchytrium endobioticum.</title>
        <authorList>
            <person name="van de Vossenberg B.T.L.H."/>
            <person name="Warris S."/>
            <person name="Nguyen H.D.T."/>
            <person name="van Gent-Pelzer M.P.E."/>
            <person name="Joly D.L."/>
            <person name="van de Geest H.C."/>
            <person name="Bonants P.J.M."/>
            <person name="Smith D.S."/>
            <person name="Levesque C.A."/>
            <person name="van der Lee T.A.J."/>
        </authorList>
    </citation>
    <scope>NUCLEOTIDE SEQUENCE [LARGE SCALE GENOMIC DNA]</scope>
    <source>
        <strain evidence="7 8">CBS 809.83</strain>
    </source>
</reference>
<dbReference type="SUPFAM" id="SSF49854">
    <property type="entry name" value="Spermadhesin, CUB domain"/>
    <property type="match status" value="1"/>
</dbReference>
<keyword evidence="1" id="KW-1015">Disulfide bond</keyword>
<evidence type="ECO:0000256" key="4">
    <source>
        <dbReference type="SAM" id="SignalP"/>
    </source>
</evidence>
<dbReference type="Gene3D" id="2.60.40.10">
    <property type="entry name" value="Immunoglobulins"/>
    <property type="match status" value="1"/>
</dbReference>
<sequence length="926" mass="102089">MVIWDGRALWFFLLIFANTAWALCMNGSGNDKTLTLTEPYGYFWTHDSRTEYASDSQCYVLIAPQDGNRTVTSITIEFFHVETEDCCDDAKVYAGSERPTEPDTEFAKILGNNITDIVVPGDTALFHFQSDGTVNRDGIAGFYYITANATDIPRANLKCPFNCYGHGDCVNGRCQCHMGYNGGLCKNDDKYKVGTSLEGWRSTGTNILTRCFSFMMVVIVDLSENMLSGYIPEGLSELPEARILLHGNSFFCPTPNISQIISVSCGNVTVATIDPPRAVSGSTQLVTVTGDGFRENEGTTSCAFGGVLSTNTTVLNPNKVQCTVPQRVAGRTDFQLYAYGAAASANSVTFDFVPDCAPGTYLRSPAELQCSICPENAKCDGGSSPPYPVAGYHRALKDETVYLQCFIPHACPERKDGVCKEGFVGSRCSTCVPGAFLVNEECVTCSGVDTVKPLVLLVFATLALCVLGLWMALTVLNFSSTNILLLFVQVSGLILDVPLNWHSVFDGLGRSFAAVNVDLRQLGVACALSMDYEELVLFFLILPIVLLGIITTMVAFWVVWAVTRRKPKMEIPHALRVLTNVVTNAFIALLTLAHIPLAEKFVEVFQCATDVDRSYVISDTEVSCYTEEWLASRHKAIAGCIMYAAGIPLLVGIISWVNRNKLNDEQVVRRYGVLFDIYSDSAWWFEAYRCVYNLLLLLVPVALADYPLFIAAMGMVIYNVDGAIVRRYRPYRFPHANNIYPFVVWSWNLTNFTGILYSTRTLSATQSDIISSIASVVVTVTGLTLVHSLIYEWQLIHWISLRKLPYIGHFFVSKPWGLLFPVHLNKAGRAVARTIEKLPDTTESSPLNYYPSTLYEKVLPTTMKHNRSFPPPDTSHPELKEVKSTHSTGGQEVLKSCVMDGLHKRVGSVADCHGHGDDLEDGSGPS</sequence>
<dbReference type="EMBL" id="QEAQ01000019">
    <property type="protein sequence ID" value="TPX60042.1"/>
    <property type="molecule type" value="Genomic_DNA"/>
</dbReference>
<feature type="domain" description="CUB" evidence="5">
    <location>
        <begin position="36"/>
        <end position="138"/>
    </location>
</feature>
<feature type="transmembrane region" description="Helical" evidence="3">
    <location>
        <begin position="454"/>
        <end position="476"/>
    </location>
</feature>
<evidence type="ECO:0000313" key="7">
    <source>
        <dbReference type="EMBL" id="TPX60042.1"/>
    </source>
</evidence>
<gene>
    <name evidence="7" type="ORF">PhCBS80983_g02065</name>
</gene>
<feature type="compositionally biased region" description="Basic and acidic residues" evidence="2">
    <location>
        <begin position="875"/>
        <end position="884"/>
    </location>
</feature>
<dbReference type="InterPro" id="IPR002909">
    <property type="entry name" value="IPT_dom"/>
</dbReference>
<feature type="transmembrane region" description="Helical" evidence="3">
    <location>
        <begin position="483"/>
        <end position="501"/>
    </location>
</feature>
<dbReference type="InterPro" id="IPR013783">
    <property type="entry name" value="Ig-like_fold"/>
</dbReference>
<feature type="transmembrane region" description="Helical" evidence="3">
    <location>
        <begin position="739"/>
        <end position="757"/>
    </location>
</feature>
<protein>
    <recommendedName>
        <fullName evidence="9">IPT/TIG domain-containing protein</fullName>
    </recommendedName>
</protein>
<feature type="transmembrane region" description="Helical" evidence="3">
    <location>
        <begin position="537"/>
        <end position="562"/>
    </location>
</feature>
<dbReference type="Gene3D" id="2.60.120.290">
    <property type="entry name" value="Spermadhesin, CUB domain"/>
    <property type="match status" value="1"/>
</dbReference>
<dbReference type="Gene3D" id="2.10.25.10">
    <property type="entry name" value="Laminin"/>
    <property type="match status" value="1"/>
</dbReference>
<proteinExistence type="predicted"/>
<dbReference type="CDD" id="cd00102">
    <property type="entry name" value="IPT"/>
    <property type="match status" value="1"/>
</dbReference>
<evidence type="ECO:0000259" key="5">
    <source>
        <dbReference type="Pfam" id="PF00431"/>
    </source>
</evidence>
<feature type="transmembrane region" description="Helical" evidence="3">
    <location>
        <begin position="691"/>
        <end position="718"/>
    </location>
</feature>
<evidence type="ECO:0000256" key="3">
    <source>
        <dbReference type="SAM" id="Phobius"/>
    </source>
</evidence>
<dbReference type="Pfam" id="PF00431">
    <property type="entry name" value="CUB"/>
    <property type="match status" value="1"/>
</dbReference>
<comment type="caution">
    <text evidence="7">The sequence shown here is derived from an EMBL/GenBank/DDBJ whole genome shotgun (WGS) entry which is preliminary data.</text>
</comment>
<dbReference type="InterPro" id="IPR014756">
    <property type="entry name" value="Ig_E-set"/>
</dbReference>
<feature type="chain" id="PRO_5021401634" description="IPT/TIG domain-containing protein" evidence="4">
    <location>
        <begin position="23"/>
        <end position="926"/>
    </location>
</feature>
<dbReference type="STRING" id="109895.A0A507E800"/>
<feature type="transmembrane region" description="Helical" evidence="3">
    <location>
        <begin position="769"/>
        <end position="793"/>
    </location>
</feature>
<keyword evidence="3" id="KW-0812">Transmembrane</keyword>
<dbReference type="AlphaFoldDB" id="A0A507E800"/>
<organism evidence="7 8">
    <name type="scientific">Powellomyces hirtus</name>
    <dbReference type="NCBI Taxonomy" id="109895"/>
    <lineage>
        <taxon>Eukaryota</taxon>
        <taxon>Fungi</taxon>
        <taxon>Fungi incertae sedis</taxon>
        <taxon>Chytridiomycota</taxon>
        <taxon>Chytridiomycota incertae sedis</taxon>
        <taxon>Chytridiomycetes</taxon>
        <taxon>Spizellomycetales</taxon>
        <taxon>Powellomycetaceae</taxon>
        <taxon>Powellomyces</taxon>
    </lineage>
</organism>
<keyword evidence="4" id="KW-0732">Signal</keyword>
<feature type="transmembrane region" description="Helical" evidence="3">
    <location>
        <begin position="636"/>
        <end position="656"/>
    </location>
</feature>
<dbReference type="Pfam" id="PF01833">
    <property type="entry name" value="TIG"/>
    <property type="match status" value="1"/>
</dbReference>
<evidence type="ECO:0000313" key="8">
    <source>
        <dbReference type="Proteomes" id="UP000318582"/>
    </source>
</evidence>
<name>A0A507E800_9FUNG</name>
<accession>A0A507E800</accession>
<dbReference type="InterPro" id="IPR000859">
    <property type="entry name" value="CUB_dom"/>
</dbReference>
<keyword evidence="3" id="KW-0472">Membrane</keyword>
<feature type="region of interest" description="Disordered" evidence="2">
    <location>
        <begin position="865"/>
        <end position="887"/>
    </location>
</feature>
<feature type="transmembrane region" description="Helical" evidence="3">
    <location>
        <begin position="574"/>
        <end position="595"/>
    </location>
</feature>
<feature type="domain" description="IPT/TIG" evidence="6">
    <location>
        <begin position="270"/>
        <end position="351"/>
    </location>
</feature>